<protein>
    <submittedName>
        <fullName evidence="1">Ovule protein</fullName>
    </submittedName>
</protein>
<gene>
    <name evidence="1" type="ORF">CELE_F53E4.2</name>
    <name evidence="1 3" type="ORF">F53E4.2</name>
</gene>
<dbReference type="AGR" id="WB:WBGene00206516"/>
<dbReference type="GeneID" id="13217062"/>
<evidence type="ECO:0000313" key="1">
    <source>
        <dbReference type="EMBL" id="CCD31078.1"/>
    </source>
</evidence>
<organism evidence="1 2">
    <name type="scientific">Caenorhabditis elegans</name>
    <dbReference type="NCBI Taxonomy" id="6239"/>
    <lineage>
        <taxon>Eukaryota</taxon>
        <taxon>Metazoa</taxon>
        <taxon>Ecdysozoa</taxon>
        <taxon>Nematoda</taxon>
        <taxon>Chromadorea</taxon>
        <taxon>Rhabditida</taxon>
        <taxon>Rhabditina</taxon>
        <taxon>Rhabditomorpha</taxon>
        <taxon>Rhabditoidea</taxon>
        <taxon>Rhabditidae</taxon>
        <taxon>Peloderinae</taxon>
        <taxon>Caenorhabditis</taxon>
    </lineage>
</organism>
<dbReference type="KEGG" id="cel:CELE_F53E4.2"/>
<accession>G3MU55</accession>
<keyword evidence="2" id="KW-1185">Reference proteome</keyword>
<dbReference type="Bgee" id="WBGene00206516">
    <property type="expression patterns" value="Expressed in larva"/>
</dbReference>
<dbReference type="InParanoid" id="G3MU55"/>
<dbReference type="PaxDb" id="6239-F53E4.2"/>
<sequence>MLQLPNSMPSMYRHIDHESCGTEVRIQAKNIKCSLHTYQVLVTDLTGLVTTATEYVHHSIDY</sequence>
<proteinExistence type="predicted"/>
<dbReference type="RefSeq" id="NP_001256680.1">
    <property type="nucleotide sequence ID" value="NM_001269751.1"/>
</dbReference>
<dbReference type="CTD" id="13217062"/>
<dbReference type="EMBL" id="BX284605">
    <property type="protein sequence ID" value="CCD31078.1"/>
    <property type="molecule type" value="Genomic_DNA"/>
</dbReference>
<dbReference type="AlphaFoldDB" id="G3MU55"/>
<reference evidence="1 2" key="1">
    <citation type="journal article" date="1998" name="Science">
        <title>Genome sequence of the nematode C. elegans: a platform for investigating biology.</title>
        <authorList>
            <consortium name="The C. elegans sequencing consortium"/>
            <person name="Sulson J.E."/>
            <person name="Waterston R."/>
        </authorList>
    </citation>
    <scope>NUCLEOTIDE SEQUENCE [LARGE SCALE GENOMIC DNA]</scope>
    <source>
        <strain evidence="1 2">Bristol N2</strain>
    </source>
</reference>
<evidence type="ECO:0000313" key="2">
    <source>
        <dbReference type="Proteomes" id="UP000001940"/>
    </source>
</evidence>
<dbReference type="HOGENOM" id="CLU_2906187_0_0_1"/>
<evidence type="ECO:0000313" key="3">
    <source>
        <dbReference type="WormBase" id="F53E4.2"/>
    </source>
</evidence>
<dbReference type="Proteomes" id="UP000001940">
    <property type="component" value="Chromosome V"/>
</dbReference>
<dbReference type="WormBase" id="F53E4.2">
    <property type="protein sequence ID" value="CE46463"/>
    <property type="gene ID" value="WBGene00206516"/>
</dbReference>
<name>G3MU55_CAEEL</name>